<keyword evidence="3" id="KW-0028">Amino-acid biosynthesis</keyword>
<feature type="site" description="Could be important to modulate the pK values of the two catalytic cysteine residues" evidence="3">
    <location>
        <position position="139"/>
    </location>
</feature>
<dbReference type="Pfam" id="PF01678">
    <property type="entry name" value="DAP_epimerase"/>
    <property type="match status" value="2"/>
</dbReference>
<dbReference type="InterPro" id="IPR001653">
    <property type="entry name" value="DAP_epimerase_DapF"/>
</dbReference>
<dbReference type="SUPFAM" id="SSF54506">
    <property type="entry name" value="Diaminopimelate epimerase-like"/>
    <property type="match status" value="2"/>
</dbReference>
<evidence type="ECO:0000256" key="1">
    <source>
        <dbReference type="ARBA" id="ARBA00010219"/>
    </source>
</evidence>
<dbReference type="AlphaFoldDB" id="A0A3B7MHL3"/>
<dbReference type="Proteomes" id="UP000263900">
    <property type="component" value="Chromosome"/>
</dbReference>
<gene>
    <name evidence="3" type="primary">dapF</name>
    <name evidence="5" type="ORF">D3H65_01295</name>
</gene>
<dbReference type="HAMAP" id="MF_00197">
    <property type="entry name" value="DAP_epimerase"/>
    <property type="match status" value="1"/>
</dbReference>
<evidence type="ECO:0000256" key="2">
    <source>
        <dbReference type="ARBA" id="ARBA00023235"/>
    </source>
</evidence>
<evidence type="ECO:0000256" key="3">
    <source>
        <dbReference type="HAMAP-Rule" id="MF_00197"/>
    </source>
</evidence>
<feature type="binding site" evidence="3">
    <location>
        <position position="65"/>
    </location>
    <ligand>
        <name>substrate</name>
    </ligand>
</feature>
<dbReference type="EMBL" id="CP032157">
    <property type="protein sequence ID" value="AXY72690.1"/>
    <property type="molecule type" value="Genomic_DNA"/>
</dbReference>
<feature type="binding site" evidence="3">
    <location>
        <begin position="200"/>
        <end position="201"/>
    </location>
    <ligand>
        <name>substrate</name>
    </ligand>
</feature>
<dbReference type="NCBIfam" id="TIGR00652">
    <property type="entry name" value="DapF"/>
    <property type="match status" value="1"/>
</dbReference>
<proteinExistence type="inferred from homology"/>
<protein>
    <recommendedName>
        <fullName evidence="3 4">Diaminopimelate epimerase</fullName>
        <shortName evidence="3">DAP epimerase</shortName>
        <ecNumber evidence="3 4">5.1.1.7</ecNumber>
    </recommendedName>
    <alternativeName>
        <fullName evidence="3">PLP-independent amino acid racemase</fullName>
    </alternativeName>
</protein>
<comment type="function">
    <text evidence="3">Catalyzes the stereoinversion of LL-2,6-diaminopimelate (L,L-DAP) to meso-diaminopimelate (meso-DAP), a precursor of L-lysine and an essential component of the bacterial peptidoglycan.</text>
</comment>
<dbReference type="RefSeq" id="WP_119048528.1">
    <property type="nucleotide sequence ID" value="NZ_CP032157.1"/>
</dbReference>
<dbReference type="GO" id="GO:0005829">
    <property type="term" value="C:cytosol"/>
    <property type="evidence" value="ECO:0007669"/>
    <property type="project" value="TreeGrafter"/>
</dbReference>
<dbReference type="PANTHER" id="PTHR31689">
    <property type="entry name" value="DIAMINOPIMELATE EPIMERASE, CHLOROPLASTIC"/>
    <property type="match status" value="1"/>
</dbReference>
<comment type="subunit">
    <text evidence="3">Homodimer.</text>
</comment>
<keyword evidence="2 3" id="KW-0413">Isomerase</keyword>
<keyword evidence="3" id="KW-0963">Cytoplasm</keyword>
<feature type="binding site" evidence="3">
    <location>
        <begin position="189"/>
        <end position="190"/>
    </location>
    <ligand>
        <name>substrate</name>
    </ligand>
</feature>
<evidence type="ECO:0000256" key="4">
    <source>
        <dbReference type="NCBIfam" id="TIGR00652"/>
    </source>
</evidence>
<comment type="catalytic activity">
    <reaction evidence="3">
        <text>(2S,6S)-2,6-diaminopimelate = meso-2,6-diaminopimelate</text>
        <dbReference type="Rhea" id="RHEA:15393"/>
        <dbReference type="ChEBI" id="CHEBI:57609"/>
        <dbReference type="ChEBI" id="CHEBI:57791"/>
        <dbReference type="EC" id="5.1.1.7"/>
    </reaction>
</comment>
<name>A0A3B7MHL3_9BACT</name>
<comment type="similarity">
    <text evidence="1 3">Belongs to the diaminopimelate epimerase family.</text>
</comment>
<feature type="binding site" evidence="3">
    <location>
        <position position="171"/>
    </location>
    <ligand>
        <name>substrate</name>
    </ligand>
</feature>
<dbReference type="GO" id="GO:0009089">
    <property type="term" value="P:lysine biosynthetic process via diaminopimelate"/>
    <property type="evidence" value="ECO:0007669"/>
    <property type="project" value="UniProtKB-UniRule"/>
</dbReference>
<keyword evidence="3" id="KW-0457">Lysine biosynthesis</keyword>
<sequence length="261" mass="29763">MKLIFHKYQGTGNDFVILDNRDERYNDLNTEQIRFLCDRRFGIGADGLMLLNTKPGYDFEMKYYNADGRESTMCGNGGRCLVKFAYHQGIRKNMYHFMAVDGAHEAEIDDDGTVSLKMKDVNGIRESHGDFILDTGSPHYVKLVTDVMAFDVYKKGMDIRYNNTYAKEGINVNFVEQKREDEIIVRTYERGVEDETLSCGTGVTASALVCYHNERGFNDVTVLTRGGKLSVEYDRVDEDTFHNVWLCGPAEKVYEGGIELK</sequence>
<dbReference type="OrthoDB" id="9805408at2"/>
<comment type="caution">
    <text evidence="3">Lacks conserved residue(s) required for the propagation of feature annotation.</text>
</comment>
<dbReference type="UniPathway" id="UPA00034">
    <property type="reaction ID" value="UER00025"/>
</dbReference>
<feature type="site" description="Could be important to modulate the pK values of the two catalytic cysteine residues" evidence="3">
    <location>
        <position position="189"/>
    </location>
</feature>
<dbReference type="PANTHER" id="PTHR31689:SF0">
    <property type="entry name" value="DIAMINOPIMELATE EPIMERASE"/>
    <property type="match status" value="1"/>
</dbReference>
<organism evidence="5 6">
    <name type="scientific">Paraflavitalea soli</name>
    <dbReference type="NCBI Taxonomy" id="2315862"/>
    <lineage>
        <taxon>Bacteria</taxon>
        <taxon>Pseudomonadati</taxon>
        <taxon>Bacteroidota</taxon>
        <taxon>Chitinophagia</taxon>
        <taxon>Chitinophagales</taxon>
        <taxon>Chitinophagaceae</taxon>
        <taxon>Paraflavitalea</taxon>
    </lineage>
</organism>
<dbReference type="GO" id="GO:0008837">
    <property type="term" value="F:diaminopimelate epimerase activity"/>
    <property type="evidence" value="ECO:0007669"/>
    <property type="project" value="UniProtKB-UniRule"/>
</dbReference>
<dbReference type="KEGG" id="pseg:D3H65_01295"/>
<feature type="binding site" evidence="3">
    <location>
        <position position="13"/>
    </location>
    <ligand>
        <name>substrate</name>
    </ligand>
</feature>
<keyword evidence="6" id="KW-1185">Reference proteome</keyword>
<reference evidence="5 6" key="1">
    <citation type="submission" date="2018-09" db="EMBL/GenBank/DDBJ databases">
        <title>Genome sequencing of strain 6GH32-13.</title>
        <authorList>
            <person name="Weon H.-Y."/>
            <person name="Heo J."/>
            <person name="Kwon S.-W."/>
        </authorList>
    </citation>
    <scope>NUCLEOTIDE SEQUENCE [LARGE SCALE GENOMIC DNA]</scope>
    <source>
        <strain evidence="5 6">5GH32-13</strain>
    </source>
</reference>
<feature type="active site" description="Proton donor" evidence="3">
    <location>
        <position position="74"/>
    </location>
</feature>
<comment type="pathway">
    <text evidence="3">Amino-acid biosynthesis; L-lysine biosynthesis via DAP pathway; DL-2,6-diaminopimelate from LL-2,6-diaminopimelate: step 1/1.</text>
</comment>
<evidence type="ECO:0000313" key="5">
    <source>
        <dbReference type="EMBL" id="AXY72690.1"/>
    </source>
</evidence>
<comment type="subcellular location">
    <subcellularLocation>
        <location evidence="3">Cytoplasm</location>
    </subcellularLocation>
</comment>
<evidence type="ECO:0000313" key="6">
    <source>
        <dbReference type="Proteomes" id="UP000263900"/>
    </source>
</evidence>
<dbReference type="EC" id="5.1.1.7" evidence="3 4"/>
<feature type="binding site" evidence="3">
    <location>
        <begin position="75"/>
        <end position="76"/>
    </location>
    <ligand>
        <name>substrate</name>
    </ligand>
</feature>
<dbReference type="Gene3D" id="3.10.310.10">
    <property type="entry name" value="Diaminopimelate Epimerase, Chain A, domain 1"/>
    <property type="match status" value="2"/>
</dbReference>
<accession>A0A3B7MHL3</accession>
<feature type="active site" description="Proton acceptor" evidence="3">
    <location>
        <position position="199"/>
    </location>
</feature>